<evidence type="ECO:0000256" key="1">
    <source>
        <dbReference type="ARBA" id="ARBA00010201"/>
    </source>
</evidence>
<dbReference type="GO" id="GO:0002161">
    <property type="term" value="F:aminoacyl-tRNA deacylase activity"/>
    <property type="evidence" value="ECO:0007669"/>
    <property type="project" value="InterPro"/>
</dbReference>
<dbReference type="PANTHER" id="PTHR31423">
    <property type="entry name" value="YBAK DOMAIN-CONTAINING PROTEIN"/>
    <property type="match status" value="1"/>
</dbReference>
<dbReference type="InterPro" id="IPR007214">
    <property type="entry name" value="YbaK/aa-tRNA-synth-assoc-dom"/>
</dbReference>
<evidence type="ECO:0000259" key="2">
    <source>
        <dbReference type="Pfam" id="PF04073"/>
    </source>
</evidence>
<dbReference type="EMBL" id="CP002582">
    <property type="protein sequence ID" value="ADZ84900.1"/>
    <property type="molecule type" value="Genomic_DNA"/>
</dbReference>
<evidence type="ECO:0000313" key="4">
    <source>
        <dbReference type="Proteomes" id="UP000008467"/>
    </source>
</evidence>
<dbReference type="PANTHER" id="PTHR31423:SF3">
    <property type="entry name" value="PROLYL-TRNA SYNTHETASE ASSOCIATED DOMAIN-CONTAINING PROTEIN 1-RELATED"/>
    <property type="match status" value="1"/>
</dbReference>
<dbReference type="CDD" id="cd04335">
    <property type="entry name" value="PrdX_deacylase"/>
    <property type="match status" value="1"/>
</dbReference>
<dbReference type="Proteomes" id="UP000008467">
    <property type="component" value="Chromosome"/>
</dbReference>
<comment type="similarity">
    <text evidence="1">Belongs to the PRORSD1 family.</text>
</comment>
<name>F2JPW5_CELLD</name>
<feature type="domain" description="YbaK/aminoacyl-tRNA synthetase-associated" evidence="2">
    <location>
        <begin position="41"/>
        <end position="165"/>
    </location>
</feature>
<dbReference type="InterPro" id="IPR040285">
    <property type="entry name" value="ProX/PRXD1"/>
</dbReference>
<gene>
    <name evidence="3" type="ordered locus">Clole_3206</name>
</gene>
<dbReference type="eggNOG" id="COG3760">
    <property type="taxonomic scope" value="Bacteria"/>
</dbReference>
<dbReference type="InterPro" id="IPR036754">
    <property type="entry name" value="YbaK/aa-tRNA-synt-asso_dom_sf"/>
</dbReference>
<proteinExistence type="inferred from homology"/>
<dbReference type="HOGENOM" id="CLU_104635_1_0_9"/>
<dbReference type="STRING" id="642492.Clole_3206"/>
<organism evidence="3 4">
    <name type="scientific">Cellulosilyticum lentocellum (strain ATCC 49066 / DSM 5427 / NCIMB 11756 / RHM5)</name>
    <name type="common">Clostridium lentocellum</name>
    <dbReference type="NCBI Taxonomy" id="642492"/>
    <lineage>
        <taxon>Bacteria</taxon>
        <taxon>Bacillati</taxon>
        <taxon>Bacillota</taxon>
        <taxon>Clostridia</taxon>
        <taxon>Lachnospirales</taxon>
        <taxon>Cellulosilyticaceae</taxon>
        <taxon>Cellulosilyticum</taxon>
    </lineage>
</organism>
<dbReference type="GO" id="GO:0004812">
    <property type="term" value="F:aminoacyl-tRNA ligase activity"/>
    <property type="evidence" value="ECO:0007669"/>
    <property type="project" value="UniProtKB-KW"/>
</dbReference>
<dbReference type="AlphaFoldDB" id="F2JPW5"/>
<keyword evidence="3" id="KW-0436">Ligase</keyword>
<sequence>MMRIDPTLYTTIPSPEGRLEKEMAIYSILEQLGIPFERLDHEAVATIEDCGEIDQYLGITIYKNLFLCNSKKDHYYLLVMPGDKTFKSSPIAQQIGSTRLSFGAPEILEDYLNLTPGSVSITGLLYDQEQRVQLLIDEAILETEYFGFHPCINTTSLKIKTSDLIERLIPYLNHPITYVTI</sequence>
<dbReference type="RefSeq" id="WP_013658178.1">
    <property type="nucleotide sequence ID" value="NC_015275.1"/>
</dbReference>
<accession>F2JPW5</accession>
<dbReference type="KEGG" id="cle:Clole_3206"/>
<keyword evidence="3" id="KW-0030">Aminoacyl-tRNA synthetase</keyword>
<keyword evidence="4" id="KW-1185">Reference proteome</keyword>
<reference evidence="3 4" key="1">
    <citation type="journal article" date="2011" name="J. Bacteriol.">
        <title>Complete genome sequence of the cellulose-degrading bacterium Cellulosilyticum lentocellum.</title>
        <authorList>
            <consortium name="US DOE Joint Genome Institute"/>
            <person name="Miller D.A."/>
            <person name="Suen G."/>
            <person name="Bruce D."/>
            <person name="Copeland A."/>
            <person name="Cheng J.F."/>
            <person name="Detter C."/>
            <person name="Goodwin L.A."/>
            <person name="Han C.S."/>
            <person name="Hauser L.J."/>
            <person name="Land M.L."/>
            <person name="Lapidus A."/>
            <person name="Lucas S."/>
            <person name="Meincke L."/>
            <person name="Pitluck S."/>
            <person name="Tapia R."/>
            <person name="Teshima H."/>
            <person name="Woyke T."/>
            <person name="Fox B.G."/>
            <person name="Angert E.R."/>
            <person name="Currie C.R."/>
        </authorList>
    </citation>
    <scope>NUCLEOTIDE SEQUENCE [LARGE SCALE GENOMIC DNA]</scope>
    <source>
        <strain evidence="4">ATCC 49066 / DSM 5427 / NCIMB 11756 / RHM5</strain>
    </source>
</reference>
<dbReference type="SUPFAM" id="SSF55826">
    <property type="entry name" value="YbaK/ProRS associated domain"/>
    <property type="match status" value="1"/>
</dbReference>
<dbReference type="Pfam" id="PF04073">
    <property type="entry name" value="tRNA_edit"/>
    <property type="match status" value="1"/>
</dbReference>
<evidence type="ECO:0000313" key="3">
    <source>
        <dbReference type="EMBL" id="ADZ84900.1"/>
    </source>
</evidence>
<dbReference type="Gene3D" id="3.90.960.10">
    <property type="entry name" value="YbaK/aminoacyl-tRNA synthetase-associated domain"/>
    <property type="match status" value="1"/>
</dbReference>
<protein>
    <submittedName>
        <fullName evidence="3">YbaK/prolyl-tRNA synthetase associated region</fullName>
    </submittedName>
</protein>